<dbReference type="EMBL" id="POUM01000010">
    <property type="protein sequence ID" value="PNF59198.1"/>
    <property type="molecule type" value="Genomic_DNA"/>
</dbReference>
<dbReference type="RefSeq" id="WP_102820834.1">
    <property type="nucleotide sequence ID" value="NZ_JAMOHR010000009.1"/>
</dbReference>
<accession>A0A2N8RDN5</accession>
<gene>
    <name evidence="2" type="ORF">CXK99_13120</name>
</gene>
<feature type="domain" description="ABC-three component systems C-terminal" evidence="1">
    <location>
        <begin position="274"/>
        <end position="399"/>
    </location>
</feature>
<dbReference type="Pfam" id="PF20283">
    <property type="entry name" value="CTD7"/>
    <property type="match status" value="1"/>
</dbReference>
<proteinExistence type="predicted"/>
<dbReference type="Proteomes" id="UP000236003">
    <property type="component" value="Unassembled WGS sequence"/>
</dbReference>
<dbReference type="AlphaFoldDB" id="A0A2N8RDN5"/>
<organism evidence="2 3">
    <name type="scientific">Stutzerimonas stutzeri</name>
    <name type="common">Pseudomonas stutzeri</name>
    <dbReference type="NCBI Taxonomy" id="316"/>
    <lineage>
        <taxon>Bacteria</taxon>
        <taxon>Pseudomonadati</taxon>
        <taxon>Pseudomonadota</taxon>
        <taxon>Gammaproteobacteria</taxon>
        <taxon>Pseudomonadales</taxon>
        <taxon>Pseudomonadaceae</taxon>
        <taxon>Stutzerimonas</taxon>
    </lineage>
</organism>
<evidence type="ECO:0000313" key="3">
    <source>
        <dbReference type="Proteomes" id="UP000236003"/>
    </source>
</evidence>
<name>A0A2N8RDN5_STUST</name>
<sequence>MTLSPSHSAVAPALGYYYQAIYALRLLLLEDDSSASISIESWDDVVLEKGAARELHQLKHTIDLSKTIGLKTPGLWRTLTVWLDYTKVQDTSHSRFFLATVATLQKGSLLDCLRDSSADRTALCAALNAEAERVLEEREQAKAAKKLQSEWPYADRWKDCARYLAATPAERLELLKRASLLPGSFSIDTAQQELGKILARSFPAMIIVELTKQLLAWWDREVLESLTRERKVPLQADEVRLFITKLGASLIDNGFFEDTQTHLVTLEPPAAGVAHQLDFINASESQRSRSTQMEMRARAQRSAWMKADVTKIEALRKYDTELIEEWSYRFDLRADEYRDADDVIKARSGRELLNWSHLNAPLEVRRIDANYHNPDLIRGTYVYLSGDGSVGWHPDYLTLLQGVNAKSKGSK</sequence>
<protein>
    <recommendedName>
        <fullName evidence="1">ABC-three component systems C-terminal domain-containing protein</fullName>
    </recommendedName>
</protein>
<dbReference type="InterPro" id="IPR046913">
    <property type="entry name" value="ABC-3C_CTD7"/>
</dbReference>
<reference evidence="2 3" key="1">
    <citation type="submission" date="2018-01" db="EMBL/GenBank/DDBJ databases">
        <title>Denitrification phenotypes of diverse strains of Pseudomonas stutzeri.</title>
        <authorList>
            <person name="Milligan D.A."/>
            <person name="Bergaust L."/>
            <person name="Bakken L.R."/>
            <person name="Frostegard A."/>
        </authorList>
    </citation>
    <scope>NUCLEOTIDE SEQUENCE [LARGE SCALE GENOMIC DNA]</scope>
    <source>
        <strain evidence="2 3">CCUG 44592</strain>
    </source>
</reference>
<comment type="caution">
    <text evidence="2">The sequence shown here is derived from an EMBL/GenBank/DDBJ whole genome shotgun (WGS) entry which is preliminary data.</text>
</comment>
<evidence type="ECO:0000313" key="2">
    <source>
        <dbReference type="EMBL" id="PNF59198.1"/>
    </source>
</evidence>
<evidence type="ECO:0000259" key="1">
    <source>
        <dbReference type="Pfam" id="PF20283"/>
    </source>
</evidence>